<name>A0A0R3Q2M5_ANGCS</name>
<dbReference type="InterPro" id="IPR019363">
    <property type="entry name" value="LDAH"/>
</dbReference>
<dbReference type="WBParaSite" id="ACOC_0001332301-mRNA-1">
    <property type="protein sequence ID" value="ACOC_0001332301-mRNA-1"/>
    <property type="gene ID" value="ACOC_0001332301"/>
</dbReference>
<evidence type="ECO:0000313" key="4">
    <source>
        <dbReference type="WBParaSite" id="ACOC_0001332301-mRNA-1"/>
    </source>
</evidence>
<dbReference type="Pfam" id="PF10230">
    <property type="entry name" value="LIDHydrolase"/>
    <property type="match status" value="1"/>
</dbReference>
<evidence type="ECO:0000313" key="3">
    <source>
        <dbReference type="Proteomes" id="UP000267027"/>
    </source>
</evidence>
<dbReference type="PANTHER" id="PTHR13390">
    <property type="entry name" value="LIPASE"/>
    <property type="match status" value="1"/>
</dbReference>
<reference evidence="4" key="1">
    <citation type="submission" date="2017-02" db="UniProtKB">
        <authorList>
            <consortium name="WormBaseParasite"/>
        </authorList>
    </citation>
    <scope>IDENTIFICATION</scope>
</reference>
<gene>
    <name evidence="2" type="ORF">ACOC_LOCUS13324</name>
</gene>
<proteinExistence type="predicted"/>
<dbReference type="GO" id="GO:0005811">
    <property type="term" value="C:lipid droplet"/>
    <property type="evidence" value="ECO:0007669"/>
    <property type="project" value="InterPro"/>
</dbReference>
<dbReference type="GO" id="GO:0016298">
    <property type="term" value="F:lipase activity"/>
    <property type="evidence" value="ECO:0007669"/>
    <property type="project" value="InterPro"/>
</dbReference>
<dbReference type="GO" id="GO:0019915">
    <property type="term" value="P:lipid storage"/>
    <property type="evidence" value="ECO:0007669"/>
    <property type="project" value="InterPro"/>
</dbReference>
<organism evidence="4">
    <name type="scientific">Angiostrongylus costaricensis</name>
    <name type="common">Nematode worm</name>
    <dbReference type="NCBI Taxonomy" id="334426"/>
    <lineage>
        <taxon>Eukaryota</taxon>
        <taxon>Metazoa</taxon>
        <taxon>Ecdysozoa</taxon>
        <taxon>Nematoda</taxon>
        <taxon>Chromadorea</taxon>
        <taxon>Rhabditida</taxon>
        <taxon>Rhabditina</taxon>
        <taxon>Rhabditomorpha</taxon>
        <taxon>Strongyloidea</taxon>
        <taxon>Metastrongylidae</taxon>
        <taxon>Angiostrongylus</taxon>
    </lineage>
</organism>
<evidence type="ECO:0000256" key="1">
    <source>
        <dbReference type="ARBA" id="ARBA00022801"/>
    </source>
</evidence>
<reference evidence="2 3" key="2">
    <citation type="submission" date="2018-11" db="EMBL/GenBank/DDBJ databases">
        <authorList>
            <consortium name="Pathogen Informatics"/>
        </authorList>
    </citation>
    <scope>NUCLEOTIDE SEQUENCE [LARGE SCALE GENOMIC DNA]</scope>
    <source>
        <strain evidence="2 3">Costa Rica</strain>
    </source>
</reference>
<keyword evidence="1" id="KW-0378">Hydrolase</keyword>
<keyword evidence="3" id="KW-1185">Reference proteome</keyword>
<dbReference type="OMA" id="KNICHAF"/>
<dbReference type="PANTHER" id="PTHR13390:SF0">
    <property type="entry name" value="LIPID DROPLET-ASSOCIATED HYDROLASE"/>
    <property type="match status" value="1"/>
</dbReference>
<accession>A0A0R3Q2M5</accession>
<dbReference type="OrthoDB" id="448051at2759"/>
<dbReference type="AlphaFoldDB" id="A0A0R3Q2M5"/>
<dbReference type="Proteomes" id="UP000267027">
    <property type="component" value="Unassembled WGS sequence"/>
</dbReference>
<protein>
    <submittedName>
        <fullName evidence="4">Inositol-polyphosphate 5-phosphatase</fullName>
    </submittedName>
</protein>
<sequence>MVSFWLDCLPAKVEKWLVSWNLSGDSVSNDLITSAAKLLNMNVFRNNIHLSHDELSKVTDFDNSLIVCKELFCFYFGRVEEWYPKEFGFHMKGCLPHGHVALAEYGCEHAFVIRDGATVGEKPSQFITWTS</sequence>
<evidence type="ECO:0000313" key="2">
    <source>
        <dbReference type="EMBL" id="VDM64909.1"/>
    </source>
</evidence>
<dbReference type="EMBL" id="UYYA01005828">
    <property type="protein sequence ID" value="VDM64909.1"/>
    <property type="molecule type" value="Genomic_DNA"/>
</dbReference>